<dbReference type="EMBL" id="BAAAWD010000012">
    <property type="protein sequence ID" value="GAA3015966.1"/>
    <property type="molecule type" value="Genomic_DNA"/>
</dbReference>
<keyword evidence="2" id="KW-1185">Reference proteome</keyword>
<accession>A0ABN3Y3Z9</accession>
<reference evidence="1 2" key="1">
    <citation type="journal article" date="2019" name="Int. J. Syst. Evol. Microbiol.">
        <title>The Global Catalogue of Microorganisms (GCM) 10K type strain sequencing project: providing services to taxonomists for standard genome sequencing and annotation.</title>
        <authorList>
            <consortium name="The Broad Institute Genomics Platform"/>
            <consortium name="The Broad Institute Genome Sequencing Center for Infectious Disease"/>
            <person name="Wu L."/>
            <person name="Ma J."/>
        </authorList>
    </citation>
    <scope>NUCLEOTIDE SEQUENCE [LARGE SCALE GENOMIC DNA]</scope>
    <source>
        <strain evidence="1 2">JCM 3106</strain>
    </source>
</reference>
<evidence type="ECO:0000313" key="2">
    <source>
        <dbReference type="Proteomes" id="UP001499930"/>
    </source>
</evidence>
<dbReference type="RefSeq" id="WP_344898395.1">
    <property type="nucleotide sequence ID" value="NZ_BAAAWD010000012.1"/>
</dbReference>
<gene>
    <name evidence="1" type="ORF">GCM10017559_44450</name>
</gene>
<organism evidence="1 2">
    <name type="scientific">Streptosporangium longisporum</name>
    <dbReference type="NCBI Taxonomy" id="46187"/>
    <lineage>
        <taxon>Bacteria</taxon>
        <taxon>Bacillati</taxon>
        <taxon>Actinomycetota</taxon>
        <taxon>Actinomycetes</taxon>
        <taxon>Streptosporangiales</taxon>
        <taxon>Streptosporangiaceae</taxon>
        <taxon>Streptosporangium</taxon>
    </lineage>
</organism>
<comment type="caution">
    <text evidence="1">The sequence shown here is derived from an EMBL/GenBank/DDBJ whole genome shotgun (WGS) entry which is preliminary data.</text>
</comment>
<protein>
    <submittedName>
        <fullName evidence="1">Uncharacterized protein</fullName>
    </submittedName>
</protein>
<proteinExistence type="predicted"/>
<name>A0ABN3Y3Z9_9ACTN</name>
<evidence type="ECO:0000313" key="1">
    <source>
        <dbReference type="EMBL" id="GAA3015966.1"/>
    </source>
</evidence>
<sequence length="123" mass="13700">MEENRARRVVDALRDRGINAQLARGGHHMGVRVLLPGGREADWDTDGTAGLEAQVMRNGMLVGFVPVIEGSEDYDEEQIVDAIARTDYDQPIARQRATAPPPAEPLPRVGGVFRRFLDGFRYR</sequence>
<dbReference type="Proteomes" id="UP001499930">
    <property type="component" value="Unassembled WGS sequence"/>
</dbReference>